<dbReference type="InterPro" id="IPR002293">
    <property type="entry name" value="AA/rel_permease1"/>
</dbReference>
<feature type="transmembrane region" description="Helical" evidence="6">
    <location>
        <begin position="20"/>
        <end position="42"/>
    </location>
</feature>
<protein>
    <submittedName>
        <fullName evidence="7">Amino acid transporter</fullName>
    </submittedName>
</protein>
<feature type="transmembrane region" description="Helical" evidence="6">
    <location>
        <begin position="335"/>
        <end position="352"/>
    </location>
</feature>
<feature type="transmembrane region" description="Helical" evidence="6">
    <location>
        <begin position="287"/>
        <end position="307"/>
    </location>
</feature>
<dbReference type="Pfam" id="PF13520">
    <property type="entry name" value="AA_permease_2"/>
    <property type="match status" value="1"/>
</dbReference>
<organism evidence="7 8">
    <name type="scientific">Scopulibacillus daqui</name>
    <dbReference type="NCBI Taxonomy" id="1469162"/>
    <lineage>
        <taxon>Bacteria</taxon>
        <taxon>Bacillati</taxon>
        <taxon>Bacillota</taxon>
        <taxon>Bacilli</taxon>
        <taxon>Bacillales</taxon>
        <taxon>Sporolactobacillaceae</taxon>
        <taxon>Scopulibacillus</taxon>
    </lineage>
</organism>
<feature type="transmembrane region" description="Helical" evidence="6">
    <location>
        <begin position="233"/>
        <end position="257"/>
    </location>
</feature>
<evidence type="ECO:0000256" key="2">
    <source>
        <dbReference type="ARBA" id="ARBA00022475"/>
    </source>
</evidence>
<keyword evidence="8" id="KW-1185">Reference proteome</keyword>
<evidence type="ECO:0000256" key="6">
    <source>
        <dbReference type="SAM" id="Phobius"/>
    </source>
</evidence>
<dbReference type="InterPro" id="IPR050367">
    <property type="entry name" value="APC_superfamily"/>
</dbReference>
<feature type="transmembrane region" description="Helical" evidence="6">
    <location>
        <begin position="358"/>
        <end position="382"/>
    </location>
</feature>
<dbReference type="RefSeq" id="WP_205004651.1">
    <property type="nucleotide sequence ID" value="NZ_JAFBER010000029.1"/>
</dbReference>
<keyword evidence="2" id="KW-1003">Cell membrane</keyword>
<feature type="transmembrane region" description="Helical" evidence="6">
    <location>
        <begin position="194"/>
        <end position="213"/>
    </location>
</feature>
<reference evidence="7 8" key="1">
    <citation type="submission" date="2021-01" db="EMBL/GenBank/DDBJ databases">
        <title>Genomic Encyclopedia of Type Strains, Phase IV (KMG-IV): sequencing the most valuable type-strain genomes for metagenomic binning, comparative biology and taxonomic classification.</title>
        <authorList>
            <person name="Goeker M."/>
        </authorList>
    </citation>
    <scope>NUCLEOTIDE SEQUENCE [LARGE SCALE GENOMIC DNA]</scope>
    <source>
        <strain evidence="7 8">DSM 28236</strain>
    </source>
</reference>
<comment type="caution">
    <text evidence="7">The sequence shown here is derived from an EMBL/GenBank/DDBJ whole genome shotgun (WGS) entry which is preliminary data.</text>
</comment>
<evidence type="ECO:0000256" key="3">
    <source>
        <dbReference type="ARBA" id="ARBA00022692"/>
    </source>
</evidence>
<dbReference type="PANTHER" id="PTHR42770">
    <property type="entry name" value="AMINO ACID TRANSPORTER-RELATED"/>
    <property type="match status" value="1"/>
</dbReference>
<sequence>MKETSEEAKLKKSLGFFGNLSITLSAITPASSVFIIVPALLLVSGTGILWSFAAGIIIALAMGFCDAELGSQYPAAGWPYDVVKKVLGNYLGFLVLAAVIVQAVVLTPAIAMGVGTYMHSFFPELNPSLIGCLTMVSAAIIAIFPITANGFITGIFLMAELAVLIVLSCLGFAHLHQPASILFSQPHAMTDGRLSPIGAGALIAGIVTALFAFNGYDTAVNFSEETRGSKRAIGMMILAALGVTVLFEVVPAIAVVLGSPNITKLLSSETPMSYMITAVSGPMVNEMIIIGVILAIYNATIAILLSYGRIIYSSAKEGAWPPAVNRMLSRIHPRWHSPLAATLLVGIIGALLCFASRFILLITFSSVLICAIYGLLAISALVNRIRKTTLNPPYRMPFWPVPPIIVIVGVGLALTQQSSKDLLISFAIFTGASLYYFIYLKNKSSLWRIQKPVSNEPQESANEV</sequence>
<keyword evidence="3 6" id="KW-0812">Transmembrane</keyword>
<keyword evidence="5 6" id="KW-0472">Membrane</keyword>
<name>A0ABS2Q3A0_9BACL</name>
<evidence type="ECO:0000313" key="8">
    <source>
        <dbReference type="Proteomes" id="UP000808914"/>
    </source>
</evidence>
<dbReference type="EMBL" id="JAFBER010000029">
    <property type="protein sequence ID" value="MBM7646771.1"/>
    <property type="molecule type" value="Genomic_DNA"/>
</dbReference>
<feature type="transmembrane region" description="Helical" evidence="6">
    <location>
        <begin position="394"/>
        <end position="416"/>
    </location>
</feature>
<comment type="subcellular location">
    <subcellularLocation>
        <location evidence="1">Cell membrane</location>
        <topology evidence="1">Multi-pass membrane protein</topology>
    </subcellularLocation>
</comment>
<evidence type="ECO:0000256" key="5">
    <source>
        <dbReference type="ARBA" id="ARBA00023136"/>
    </source>
</evidence>
<dbReference type="Gene3D" id="1.20.1740.10">
    <property type="entry name" value="Amino acid/polyamine transporter I"/>
    <property type="match status" value="1"/>
</dbReference>
<keyword evidence="4 6" id="KW-1133">Transmembrane helix</keyword>
<feature type="transmembrane region" description="Helical" evidence="6">
    <location>
        <begin position="48"/>
        <end position="69"/>
    </location>
</feature>
<evidence type="ECO:0000256" key="4">
    <source>
        <dbReference type="ARBA" id="ARBA00022989"/>
    </source>
</evidence>
<dbReference type="PIRSF" id="PIRSF006060">
    <property type="entry name" value="AA_transporter"/>
    <property type="match status" value="1"/>
</dbReference>
<feature type="transmembrane region" description="Helical" evidence="6">
    <location>
        <begin position="90"/>
        <end position="113"/>
    </location>
</feature>
<accession>A0ABS2Q3A0</accession>
<feature type="transmembrane region" description="Helical" evidence="6">
    <location>
        <begin position="125"/>
        <end position="144"/>
    </location>
</feature>
<evidence type="ECO:0000256" key="1">
    <source>
        <dbReference type="ARBA" id="ARBA00004651"/>
    </source>
</evidence>
<feature type="transmembrane region" description="Helical" evidence="6">
    <location>
        <begin position="151"/>
        <end position="174"/>
    </location>
</feature>
<evidence type="ECO:0000313" key="7">
    <source>
        <dbReference type="EMBL" id="MBM7646771.1"/>
    </source>
</evidence>
<dbReference type="PANTHER" id="PTHR42770:SF7">
    <property type="entry name" value="MEMBRANE PROTEIN"/>
    <property type="match status" value="1"/>
</dbReference>
<dbReference type="Proteomes" id="UP000808914">
    <property type="component" value="Unassembled WGS sequence"/>
</dbReference>
<feature type="transmembrane region" description="Helical" evidence="6">
    <location>
        <begin position="422"/>
        <end position="440"/>
    </location>
</feature>
<gene>
    <name evidence="7" type="ORF">JOD45_003005</name>
</gene>
<proteinExistence type="predicted"/>